<sequence length="78" mass="9308">MSSPFLKHITEQMRLKRYAKRTIESYVYWIKAFINFNEQRHPIKCHDTEVERFLSHLTNQLNVAPKTQCVALNALVFL</sequence>
<dbReference type="AlphaFoldDB" id="A0A099KJ24"/>
<gene>
    <name evidence="5" type="ORF">ND2E_3528</name>
</gene>
<dbReference type="InterPro" id="IPR004107">
    <property type="entry name" value="Integrase_SAM-like_N"/>
</dbReference>
<evidence type="ECO:0000256" key="3">
    <source>
        <dbReference type="PROSITE-ProRule" id="PRU01248"/>
    </source>
</evidence>
<dbReference type="Proteomes" id="UP000029843">
    <property type="component" value="Unassembled WGS sequence"/>
</dbReference>
<evidence type="ECO:0000256" key="2">
    <source>
        <dbReference type="ARBA" id="ARBA00023125"/>
    </source>
</evidence>
<dbReference type="InterPro" id="IPR010998">
    <property type="entry name" value="Integrase_recombinase_N"/>
</dbReference>
<evidence type="ECO:0000313" key="5">
    <source>
        <dbReference type="EMBL" id="KGJ89972.1"/>
    </source>
</evidence>
<protein>
    <recommendedName>
        <fullName evidence="4">Core-binding (CB) domain-containing protein</fullName>
    </recommendedName>
</protein>
<evidence type="ECO:0000256" key="1">
    <source>
        <dbReference type="ARBA" id="ARBA00022908"/>
    </source>
</evidence>
<dbReference type="EMBL" id="JQED01000037">
    <property type="protein sequence ID" value="KGJ89972.1"/>
    <property type="molecule type" value="Genomic_DNA"/>
</dbReference>
<dbReference type="PROSITE" id="PS51900">
    <property type="entry name" value="CB"/>
    <property type="match status" value="1"/>
</dbReference>
<evidence type="ECO:0000259" key="4">
    <source>
        <dbReference type="PROSITE" id="PS51900"/>
    </source>
</evidence>
<keyword evidence="2 3" id="KW-0238">DNA-binding</keyword>
<reference evidence="5 6" key="1">
    <citation type="submission" date="2014-08" db="EMBL/GenBank/DDBJ databases">
        <title>Genomic and Phenotypic Diversity of Colwellia psychrerythraea strains from Disparate Marine Basins.</title>
        <authorList>
            <person name="Techtmann S.M."/>
            <person name="Stelling S.C."/>
            <person name="Utturkar S.M."/>
            <person name="Alshibli N."/>
            <person name="Harris A."/>
            <person name="Brown S.D."/>
            <person name="Hazen T.C."/>
        </authorList>
    </citation>
    <scope>NUCLEOTIDE SEQUENCE [LARGE SCALE GENOMIC DNA]</scope>
    <source>
        <strain evidence="5 6">ND2E</strain>
    </source>
</reference>
<dbReference type="PATRIC" id="fig|28229.4.peg.2678"/>
<dbReference type="Gene3D" id="1.10.150.130">
    <property type="match status" value="1"/>
</dbReference>
<dbReference type="GO" id="GO:0015074">
    <property type="term" value="P:DNA integration"/>
    <property type="evidence" value="ECO:0007669"/>
    <property type="project" value="UniProtKB-KW"/>
</dbReference>
<dbReference type="GO" id="GO:0003677">
    <property type="term" value="F:DNA binding"/>
    <property type="evidence" value="ECO:0007669"/>
    <property type="project" value="UniProtKB-UniRule"/>
</dbReference>
<proteinExistence type="predicted"/>
<evidence type="ECO:0000313" key="6">
    <source>
        <dbReference type="Proteomes" id="UP000029843"/>
    </source>
</evidence>
<keyword evidence="1" id="KW-0229">DNA integration</keyword>
<feature type="domain" description="Core-binding (CB)" evidence="4">
    <location>
        <begin position="1"/>
        <end position="78"/>
    </location>
</feature>
<comment type="caution">
    <text evidence="5">The sequence shown here is derived from an EMBL/GenBank/DDBJ whole genome shotgun (WGS) entry which is preliminary data.</text>
</comment>
<dbReference type="Pfam" id="PF13495">
    <property type="entry name" value="Phage_int_SAM_4"/>
    <property type="match status" value="1"/>
</dbReference>
<dbReference type="InterPro" id="IPR044068">
    <property type="entry name" value="CB"/>
</dbReference>
<organism evidence="5 6">
    <name type="scientific">Colwellia psychrerythraea</name>
    <name type="common">Vibrio psychroerythus</name>
    <dbReference type="NCBI Taxonomy" id="28229"/>
    <lineage>
        <taxon>Bacteria</taxon>
        <taxon>Pseudomonadati</taxon>
        <taxon>Pseudomonadota</taxon>
        <taxon>Gammaproteobacteria</taxon>
        <taxon>Alteromonadales</taxon>
        <taxon>Colwelliaceae</taxon>
        <taxon>Colwellia</taxon>
    </lineage>
</organism>
<name>A0A099KJ24_COLPS</name>
<accession>A0A099KJ24</accession>